<dbReference type="KEGG" id="epa:110241358"/>
<dbReference type="AlphaFoldDB" id="A0A913XEF2"/>
<dbReference type="GeneID" id="110241358"/>
<dbReference type="FunFam" id="2.30.30.140:FF:000026">
    <property type="entry name" value="SAGA-associated factor 29 homolog"/>
    <property type="match status" value="1"/>
</dbReference>
<proteinExistence type="predicted"/>
<feature type="compositionally biased region" description="Low complexity" evidence="6">
    <location>
        <begin position="8"/>
        <end position="36"/>
    </location>
</feature>
<evidence type="ECO:0000256" key="3">
    <source>
        <dbReference type="ARBA" id="ARBA00023054"/>
    </source>
</evidence>
<evidence type="ECO:0000256" key="5">
    <source>
        <dbReference type="ARBA" id="ARBA00023242"/>
    </source>
</evidence>
<accession>A0A913XEF2</accession>
<feature type="region of interest" description="Disordered" evidence="6">
    <location>
        <begin position="1"/>
        <end position="76"/>
    </location>
</feature>
<keyword evidence="4" id="KW-0804">Transcription</keyword>
<dbReference type="InterPro" id="IPR047288">
    <property type="entry name" value="Tudor_SGF29_rpt1"/>
</dbReference>
<dbReference type="RefSeq" id="XP_020899701.1">
    <property type="nucleotide sequence ID" value="XM_021044042.2"/>
</dbReference>
<evidence type="ECO:0000313" key="8">
    <source>
        <dbReference type="EnsemblMetazoa" id="XP_020902868.1"/>
    </source>
</evidence>
<dbReference type="PANTHER" id="PTHR21539">
    <property type="entry name" value="SAGA-ASSOCIATED FACTOR 29"/>
    <property type="match status" value="1"/>
</dbReference>
<dbReference type="PROSITE" id="PS51518">
    <property type="entry name" value="SGF29_C"/>
    <property type="match status" value="1"/>
</dbReference>
<evidence type="ECO:0000313" key="9">
    <source>
        <dbReference type="Proteomes" id="UP000887567"/>
    </source>
</evidence>
<dbReference type="EnsemblMetazoa" id="XM_021047209.2">
    <property type="protein sequence ID" value="XP_020902868.1"/>
    <property type="gene ID" value="LOC110241358"/>
</dbReference>
<keyword evidence="2" id="KW-0805">Transcription regulation</keyword>
<dbReference type="GO" id="GO:0005634">
    <property type="term" value="C:nucleus"/>
    <property type="evidence" value="ECO:0007669"/>
    <property type="project" value="UniProtKB-SubCell"/>
</dbReference>
<dbReference type="GeneID" id="110238373"/>
<dbReference type="GO" id="GO:0140672">
    <property type="term" value="C:ATAC complex"/>
    <property type="evidence" value="ECO:0007669"/>
    <property type="project" value="UniProtKB-ARBA"/>
</dbReference>
<dbReference type="CDD" id="cd20393">
    <property type="entry name" value="Tudor_SGF29_rpt1"/>
    <property type="match status" value="1"/>
</dbReference>
<dbReference type="EnsemblMetazoa" id="XM_021044042.2">
    <property type="protein sequence ID" value="XP_020899701.1"/>
    <property type="gene ID" value="LOC110238373"/>
</dbReference>
<dbReference type="OMA" id="EPTYIAK"/>
<sequence>MRRSRGPSNTTSTSSSSGSGGTSSSSSSANSSNNNTVPSLLKELHSLVQQIQEERNRSEHNISNIEKTHEKMKSEGKVSSYFKTKLRGLYKTATSDAQAEADIIRKALDKIAIIKALRNDRRIGRSGVSRSQESGEPRKAMRRGVLMTMLQQAASQLPMMIGKSSESPPPLCGAIQAENNYVAHPGDHVAARVKTSDGEEQWILAEIVSYNSSSNKYDVDDIDEEGKNGKERHHLSRRRVIPLPKQKANPLTHPSALFQKDQVVMALYPQTTCFYKAVIHEPPSRPQDDYLVSFEDTSYADGFAPPLHVPQRYVVVIKDNKRR</sequence>
<organism evidence="8 9">
    <name type="scientific">Exaiptasia diaphana</name>
    <name type="common">Tropical sea anemone</name>
    <name type="synonym">Aiptasia pulchella</name>
    <dbReference type="NCBI Taxonomy" id="2652724"/>
    <lineage>
        <taxon>Eukaryota</taxon>
        <taxon>Metazoa</taxon>
        <taxon>Cnidaria</taxon>
        <taxon>Anthozoa</taxon>
        <taxon>Hexacorallia</taxon>
        <taxon>Actiniaria</taxon>
        <taxon>Aiptasiidae</taxon>
        <taxon>Exaiptasia</taxon>
    </lineage>
</organism>
<dbReference type="InterPro" id="IPR047287">
    <property type="entry name" value="Tudor_SGF29_rpt2"/>
</dbReference>
<keyword evidence="9" id="KW-1185">Reference proteome</keyword>
<dbReference type="Gene3D" id="2.30.30.140">
    <property type="match status" value="2"/>
</dbReference>
<dbReference type="RefSeq" id="XP_020902868.1">
    <property type="nucleotide sequence ID" value="XM_021047209.2"/>
</dbReference>
<feature type="compositionally biased region" description="Basic and acidic residues" evidence="6">
    <location>
        <begin position="52"/>
        <end position="76"/>
    </location>
</feature>
<dbReference type="InterPro" id="IPR010750">
    <property type="entry name" value="SGF29_tudor-like_dom"/>
</dbReference>
<dbReference type="Pfam" id="PF07039">
    <property type="entry name" value="SGF29_Tudor"/>
    <property type="match status" value="1"/>
</dbReference>
<dbReference type="CDD" id="cd20394">
    <property type="entry name" value="Tudor_SGF29_rpt2"/>
    <property type="match status" value="1"/>
</dbReference>
<feature type="domain" description="SGF29 C-terminal" evidence="7">
    <location>
        <begin position="179"/>
        <end position="323"/>
    </location>
</feature>
<dbReference type="KEGG" id="epa:110238373"/>
<reference evidence="8" key="1">
    <citation type="submission" date="2022-11" db="UniProtKB">
        <authorList>
            <consortium name="EnsemblMetazoa"/>
        </authorList>
    </citation>
    <scope>IDENTIFICATION</scope>
</reference>
<keyword evidence="5" id="KW-0539">Nucleus</keyword>
<dbReference type="FunFam" id="2.30.30.140:FF:000029">
    <property type="entry name" value="SAGA-associated factor 29 homolog"/>
    <property type="match status" value="1"/>
</dbReference>
<dbReference type="Proteomes" id="UP000887567">
    <property type="component" value="Unplaced"/>
</dbReference>
<evidence type="ECO:0000256" key="2">
    <source>
        <dbReference type="ARBA" id="ARBA00023015"/>
    </source>
</evidence>
<dbReference type="PANTHER" id="PTHR21539:SF0">
    <property type="entry name" value="SAGA-ASSOCIATED FACTOR 29"/>
    <property type="match status" value="1"/>
</dbReference>
<evidence type="ECO:0000256" key="4">
    <source>
        <dbReference type="ARBA" id="ARBA00023163"/>
    </source>
</evidence>
<dbReference type="OrthoDB" id="10265994at2759"/>
<evidence type="ECO:0000259" key="7">
    <source>
        <dbReference type="PROSITE" id="PS51518"/>
    </source>
</evidence>
<protein>
    <recommendedName>
        <fullName evidence="7">SGF29 C-terminal domain-containing protein</fullName>
    </recommendedName>
</protein>
<comment type="subcellular location">
    <subcellularLocation>
        <location evidence="1">Nucleus</location>
    </subcellularLocation>
</comment>
<dbReference type="GO" id="GO:0000124">
    <property type="term" value="C:SAGA complex"/>
    <property type="evidence" value="ECO:0007669"/>
    <property type="project" value="InterPro"/>
</dbReference>
<keyword evidence="3" id="KW-0175">Coiled coil</keyword>
<evidence type="ECO:0000256" key="1">
    <source>
        <dbReference type="ARBA" id="ARBA00004123"/>
    </source>
</evidence>
<evidence type="ECO:0000256" key="6">
    <source>
        <dbReference type="SAM" id="MobiDB-lite"/>
    </source>
</evidence>
<name>A0A913XEF2_EXADI</name>
<dbReference type="InterPro" id="IPR037802">
    <property type="entry name" value="SGF29"/>
</dbReference>